<dbReference type="Proteomes" id="UP001202943">
    <property type="component" value="Unassembled WGS sequence"/>
</dbReference>
<evidence type="ECO:0000259" key="1">
    <source>
        <dbReference type="Pfam" id="PF13640"/>
    </source>
</evidence>
<organism evidence="2 3">
    <name type="scientific">Pseudomonas putida</name>
    <name type="common">Arthrobacter siderocapsulatus</name>
    <dbReference type="NCBI Taxonomy" id="303"/>
    <lineage>
        <taxon>Bacteria</taxon>
        <taxon>Pseudomonadati</taxon>
        <taxon>Pseudomonadota</taxon>
        <taxon>Gammaproteobacteria</taxon>
        <taxon>Pseudomonadales</taxon>
        <taxon>Pseudomonadaceae</taxon>
        <taxon>Pseudomonas</taxon>
    </lineage>
</organism>
<dbReference type="PANTHER" id="PTHR35169">
    <property type="entry name" value="FE2OG DIOXYGENASE DOMAIN-CONTAINING PROTEIN"/>
    <property type="match status" value="1"/>
</dbReference>
<gene>
    <name evidence="2" type="ORF">M8C81_10535</name>
</gene>
<feature type="domain" description="Prolyl 4-hydroxylase alpha subunit Fe(2+) 2OG dioxygenase" evidence="1">
    <location>
        <begin position="106"/>
        <end position="186"/>
    </location>
</feature>
<protein>
    <submittedName>
        <fullName evidence="2">2OG-Fe(II) oxygenase</fullName>
    </submittedName>
</protein>
<reference evidence="2" key="2">
    <citation type="submission" date="2023-08" db="EMBL/GenBank/DDBJ databases">
        <title>Isolation, Identification, Denitrification Characteristics of A Highly Efficient Aerobic Denitrifying Bacterial Strain DS2.</title>
        <authorList>
            <person name="Wang H."/>
        </authorList>
    </citation>
    <scope>NUCLEOTIDE SEQUENCE</scope>
    <source>
        <strain evidence="2">DS2</strain>
    </source>
</reference>
<name>A0AAW5HKA4_PSEPU</name>
<proteinExistence type="predicted"/>
<evidence type="ECO:0000313" key="3">
    <source>
        <dbReference type="Proteomes" id="UP001202943"/>
    </source>
</evidence>
<dbReference type="Gene3D" id="2.60.120.620">
    <property type="entry name" value="q2cbj1_9rhob like domain"/>
    <property type="match status" value="1"/>
</dbReference>
<dbReference type="AlphaFoldDB" id="A0AAW5HKA4"/>
<dbReference type="Pfam" id="PF13640">
    <property type="entry name" value="2OG-FeII_Oxy_3"/>
    <property type="match status" value="1"/>
</dbReference>
<dbReference type="InterPro" id="IPR044862">
    <property type="entry name" value="Pro_4_hyd_alph_FE2OG_OXY"/>
</dbReference>
<reference evidence="2" key="1">
    <citation type="submission" date="2022-05" db="EMBL/GenBank/DDBJ databases">
        <authorList>
            <person name="Yi M."/>
        </authorList>
    </citation>
    <scope>NUCLEOTIDE SEQUENCE</scope>
    <source>
        <strain evidence="2">DS2</strain>
    </source>
</reference>
<dbReference type="PANTHER" id="PTHR35169:SF3">
    <property type="entry name" value="PROLYL 4-HYDROXYLASE ALPHA SUBUNIT FE(2+) 2OG DIOXYGENASE DOMAIN-CONTAINING PROTEIN"/>
    <property type="match status" value="1"/>
</dbReference>
<sequence>MTDIPFTEKPKILDKFITEHEQNLLTNSFSGAIWRYGWPINTIPLARPCWHIFIAGSKRTSLECCEHELASDSHWGFLLDIWRRTQLAHMRDCLLLGVYANGQTFGQDSPIHRDNKSIEPGKTAVLFCNAQWETTWGGELILFDQQKNDTIAAIQPKPGRIAIFDGHIPHRARAPTVDCDKLRITIAFKTMNKDIKQ</sequence>
<dbReference type="EMBL" id="JAMHFX010000156">
    <property type="protein sequence ID" value="MCO1621032.1"/>
    <property type="molecule type" value="Genomic_DNA"/>
</dbReference>
<evidence type="ECO:0000313" key="2">
    <source>
        <dbReference type="EMBL" id="MCO1621032.1"/>
    </source>
</evidence>
<dbReference type="RefSeq" id="WP_252459449.1">
    <property type="nucleotide sequence ID" value="NZ_CP158159.1"/>
</dbReference>
<comment type="caution">
    <text evidence="2">The sequence shown here is derived from an EMBL/GenBank/DDBJ whole genome shotgun (WGS) entry which is preliminary data.</text>
</comment>
<accession>A0AAW5HKA4</accession>